<evidence type="ECO:0000256" key="8">
    <source>
        <dbReference type="ARBA" id="ARBA00046280"/>
    </source>
</evidence>
<dbReference type="InterPro" id="IPR039899">
    <property type="entry name" value="BET1_SNARE"/>
</dbReference>
<accession>A0A815QZ04</accession>
<evidence type="ECO:0000256" key="9">
    <source>
        <dbReference type="SAM" id="Phobius"/>
    </source>
</evidence>
<evidence type="ECO:0000256" key="1">
    <source>
        <dbReference type="ARBA" id="ARBA00004394"/>
    </source>
</evidence>
<dbReference type="AlphaFoldDB" id="A0A815QZ04"/>
<keyword evidence="6" id="KW-0333">Golgi apparatus</keyword>
<dbReference type="EMBL" id="CAJNOR010004022">
    <property type="protein sequence ID" value="CAF1468820.1"/>
    <property type="molecule type" value="Genomic_DNA"/>
</dbReference>
<keyword evidence="7 9" id="KW-0472">Membrane</keyword>
<dbReference type="InterPro" id="IPR000727">
    <property type="entry name" value="T_SNARE_dom"/>
</dbReference>
<evidence type="ECO:0000313" key="12">
    <source>
        <dbReference type="Proteomes" id="UP000663828"/>
    </source>
</evidence>
<dbReference type="Gene3D" id="1.20.5.110">
    <property type="match status" value="1"/>
</dbReference>
<feature type="domain" description="T-SNARE coiled-coil homology" evidence="10">
    <location>
        <begin position="2"/>
        <end position="64"/>
    </location>
</feature>
<sequence length="99" mass="11502">MDPLESENDRRTKELAAKISQLKNIAIDIDDDTTEHNRFLETMRSDFDTARGFLAGSSHRLTDVLINGKSDRRTMYYVIGGIVFSFIFLYYIVSSFRRK</sequence>
<evidence type="ECO:0000259" key="10">
    <source>
        <dbReference type="PROSITE" id="PS50192"/>
    </source>
</evidence>
<organism evidence="11 12">
    <name type="scientific">Adineta ricciae</name>
    <name type="common">Rotifer</name>
    <dbReference type="NCBI Taxonomy" id="249248"/>
    <lineage>
        <taxon>Eukaryota</taxon>
        <taxon>Metazoa</taxon>
        <taxon>Spiralia</taxon>
        <taxon>Gnathifera</taxon>
        <taxon>Rotifera</taxon>
        <taxon>Eurotatoria</taxon>
        <taxon>Bdelloidea</taxon>
        <taxon>Adinetida</taxon>
        <taxon>Adinetidae</taxon>
        <taxon>Adineta</taxon>
    </lineage>
</organism>
<dbReference type="PANTHER" id="PTHR12791">
    <property type="entry name" value="GOLGI SNARE BET1-RELATED"/>
    <property type="match status" value="1"/>
</dbReference>
<dbReference type="PROSITE" id="PS50192">
    <property type="entry name" value="T_SNARE"/>
    <property type="match status" value="1"/>
</dbReference>
<proteinExistence type="predicted"/>
<comment type="subcellular location">
    <subcellularLocation>
        <location evidence="8">Endomembrane system</location>
        <topology evidence="8">Single-pass type IV membrane protein</topology>
    </subcellularLocation>
    <subcellularLocation>
        <location evidence="1">Golgi apparatus membrane</location>
    </subcellularLocation>
</comment>
<dbReference type="CDD" id="cd15853">
    <property type="entry name" value="SNARE_Bet1"/>
    <property type="match status" value="1"/>
</dbReference>
<evidence type="ECO:0000256" key="3">
    <source>
        <dbReference type="ARBA" id="ARBA00022692"/>
    </source>
</evidence>
<evidence type="ECO:0000256" key="5">
    <source>
        <dbReference type="ARBA" id="ARBA00022989"/>
    </source>
</evidence>
<gene>
    <name evidence="11" type="ORF">XAT740_LOCUS37853</name>
</gene>
<keyword evidence="4" id="KW-0653">Protein transport</keyword>
<reference evidence="11" key="1">
    <citation type="submission" date="2021-02" db="EMBL/GenBank/DDBJ databases">
        <authorList>
            <person name="Nowell W R."/>
        </authorList>
    </citation>
    <scope>NUCLEOTIDE SEQUENCE</scope>
</reference>
<protein>
    <recommendedName>
        <fullName evidence="10">t-SNARE coiled-coil homology domain-containing protein</fullName>
    </recommendedName>
</protein>
<name>A0A815QZ04_ADIRI</name>
<keyword evidence="3 9" id="KW-0812">Transmembrane</keyword>
<evidence type="ECO:0000256" key="4">
    <source>
        <dbReference type="ARBA" id="ARBA00022927"/>
    </source>
</evidence>
<feature type="transmembrane region" description="Helical" evidence="9">
    <location>
        <begin position="74"/>
        <end position="93"/>
    </location>
</feature>
<keyword evidence="2" id="KW-0813">Transport</keyword>
<dbReference type="Proteomes" id="UP000663828">
    <property type="component" value="Unassembled WGS sequence"/>
</dbReference>
<comment type="caution">
    <text evidence="11">The sequence shown here is derived from an EMBL/GenBank/DDBJ whole genome shotgun (WGS) entry which is preliminary data.</text>
</comment>
<dbReference type="GO" id="GO:0015031">
    <property type="term" value="P:protein transport"/>
    <property type="evidence" value="ECO:0007669"/>
    <property type="project" value="UniProtKB-KW"/>
</dbReference>
<evidence type="ECO:0000256" key="6">
    <source>
        <dbReference type="ARBA" id="ARBA00023034"/>
    </source>
</evidence>
<keyword evidence="5 9" id="KW-1133">Transmembrane helix</keyword>
<evidence type="ECO:0000256" key="7">
    <source>
        <dbReference type="ARBA" id="ARBA00023136"/>
    </source>
</evidence>
<evidence type="ECO:0000313" key="11">
    <source>
        <dbReference type="EMBL" id="CAF1468820.1"/>
    </source>
</evidence>
<evidence type="ECO:0000256" key="2">
    <source>
        <dbReference type="ARBA" id="ARBA00022448"/>
    </source>
</evidence>
<dbReference type="GO" id="GO:0000139">
    <property type="term" value="C:Golgi membrane"/>
    <property type="evidence" value="ECO:0007669"/>
    <property type="project" value="UniProtKB-SubCell"/>
</dbReference>
<dbReference type="SUPFAM" id="SSF58038">
    <property type="entry name" value="SNARE fusion complex"/>
    <property type="match status" value="1"/>
</dbReference>
<keyword evidence="12" id="KW-1185">Reference proteome</keyword>